<accession>A0A5N6U6N0</accession>
<dbReference type="PRINTS" id="PR00465">
    <property type="entry name" value="EP450IV"/>
</dbReference>
<dbReference type="Gene3D" id="1.10.630.10">
    <property type="entry name" value="Cytochrome P450"/>
    <property type="match status" value="1"/>
</dbReference>
<feature type="transmembrane region" description="Helical" evidence="8">
    <location>
        <begin position="37"/>
        <end position="58"/>
    </location>
</feature>
<dbReference type="CDD" id="cd11061">
    <property type="entry name" value="CYP67-like"/>
    <property type="match status" value="1"/>
</dbReference>
<dbReference type="InterPro" id="IPR001128">
    <property type="entry name" value="Cyt_P450"/>
</dbReference>
<keyword evidence="8" id="KW-0472">Membrane</keyword>
<evidence type="ECO:0000256" key="3">
    <source>
        <dbReference type="ARBA" id="ARBA00022723"/>
    </source>
</evidence>
<feature type="transmembrane region" description="Helical" evidence="8">
    <location>
        <begin position="70"/>
        <end position="88"/>
    </location>
</feature>
<organism evidence="9 10">
    <name type="scientific">Aspergillus avenaceus</name>
    <dbReference type="NCBI Taxonomy" id="36643"/>
    <lineage>
        <taxon>Eukaryota</taxon>
        <taxon>Fungi</taxon>
        <taxon>Dikarya</taxon>
        <taxon>Ascomycota</taxon>
        <taxon>Pezizomycotina</taxon>
        <taxon>Eurotiomycetes</taxon>
        <taxon>Eurotiomycetidae</taxon>
        <taxon>Eurotiales</taxon>
        <taxon>Aspergillaceae</taxon>
        <taxon>Aspergillus</taxon>
        <taxon>Aspergillus subgen. Circumdati</taxon>
    </lineage>
</organism>
<dbReference type="PRINTS" id="PR00385">
    <property type="entry name" value="P450"/>
</dbReference>
<evidence type="ECO:0000313" key="10">
    <source>
        <dbReference type="Proteomes" id="UP000325780"/>
    </source>
</evidence>
<comment type="cofactor">
    <cofactor evidence="1 7">
        <name>heme</name>
        <dbReference type="ChEBI" id="CHEBI:30413"/>
    </cofactor>
</comment>
<evidence type="ECO:0000256" key="1">
    <source>
        <dbReference type="ARBA" id="ARBA00001971"/>
    </source>
</evidence>
<keyword evidence="6 9" id="KW-0503">Monooxygenase</keyword>
<comment type="similarity">
    <text evidence="2">Belongs to the cytochrome P450 family.</text>
</comment>
<dbReference type="GO" id="GO:0004497">
    <property type="term" value="F:monooxygenase activity"/>
    <property type="evidence" value="ECO:0007669"/>
    <property type="project" value="UniProtKB-KW"/>
</dbReference>
<keyword evidence="3 7" id="KW-0479">Metal-binding</keyword>
<protein>
    <submittedName>
        <fullName evidence="9">Cytochrome P450 monooxygenase</fullName>
    </submittedName>
</protein>
<dbReference type="EMBL" id="ML742030">
    <property type="protein sequence ID" value="KAE8154297.1"/>
    <property type="molecule type" value="Genomic_DNA"/>
</dbReference>
<evidence type="ECO:0000256" key="6">
    <source>
        <dbReference type="ARBA" id="ARBA00023033"/>
    </source>
</evidence>
<dbReference type="GO" id="GO:0016705">
    <property type="term" value="F:oxidoreductase activity, acting on paired donors, with incorporation or reduction of molecular oxygen"/>
    <property type="evidence" value="ECO:0007669"/>
    <property type="project" value="InterPro"/>
</dbReference>
<reference evidence="9 10" key="1">
    <citation type="submission" date="2019-04" db="EMBL/GenBank/DDBJ databases">
        <title>Friends and foes A comparative genomics study of 23 Aspergillus species from section Flavi.</title>
        <authorList>
            <consortium name="DOE Joint Genome Institute"/>
            <person name="Kjaerbolling I."/>
            <person name="Vesth T."/>
            <person name="Frisvad J.C."/>
            <person name="Nybo J.L."/>
            <person name="Theobald S."/>
            <person name="Kildgaard S."/>
            <person name="Isbrandt T."/>
            <person name="Kuo A."/>
            <person name="Sato A."/>
            <person name="Lyhne E.K."/>
            <person name="Kogle M.E."/>
            <person name="Wiebenga A."/>
            <person name="Kun R.S."/>
            <person name="Lubbers R.J."/>
            <person name="Makela M.R."/>
            <person name="Barry K."/>
            <person name="Chovatia M."/>
            <person name="Clum A."/>
            <person name="Daum C."/>
            <person name="Haridas S."/>
            <person name="He G."/>
            <person name="LaButti K."/>
            <person name="Lipzen A."/>
            <person name="Mondo S."/>
            <person name="Riley R."/>
            <person name="Salamov A."/>
            <person name="Simmons B.A."/>
            <person name="Magnuson J.K."/>
            <person name="Henrissat B."/>
            <person name="Mortensen U.H."/>
            <person name="Larsen T.O."/>
            <person name="Devries R.P."/>
            <person name="Grigoriev I.V."/>
            <person name="Machida M."/>
            <person name="Baker S.E."/>
            <person name="Andersen M.R."/>
        </authorList>
    </citation>
    <scope>NUCLEOTIDE SEQUENCE [LARGE SCALE GENOMIC DNA]</scope>
    <source>
        <strain evidence="9 10">IBT 18842</strain>
    </source>
</reference>
<dbReference type="InterPro" id="IPR036396">
    <property type="entry name" value="Cyt_P450_sf"/>
</dbReference>
<dbReference type="InterPro" id="IPR050121">
    <property type="entry name" value="Cytochrome_P450_monoxygenase"/>
</dbReference>
<evidence type="ECO:0000256" key="4">
    <source>
        <dbReference type="ARBA" id="ARBA00023002"/>
    </source>
</evidence>
<evidence type="ECO:0000256" key="5">
    <source>
        <dbReference type="ARBA" id="ARBA00023004"/>
    </source>
</evidence>
<keyword evidence="8" id="KW-0812">Transmembrane</keyword>
<proteinExistence type="inferred from homology"/>
<dbReference type="PANTHER" id="PTHR24305:SF187">
    <property type="entry name" value="P450, PUTATIVE (EUROFUNG)-RELATED"/>
    <property type="match status" value="1"/>
</dbReference>
<dbReference type="InterPro" id="IPR002403">
    <property type="entry name" value="Cyt_P450_E_grp-IV"/>
</dbReference>
<dbReference type="GO" id="GO:0020037">
    <property type="term" value="F:heme binding"/>
    <property type="evidence" value="ECO:0007669"/>
    <property type="project" value="InterPro"/>
</dbReference>
<dbReference type="GO" id="GO:0005506">
    <property type="term" value="F:iron ion binding"/>
    <property type="evidence" value="ECO:0007669"/>
    <property type="project" value="InterPro"/>
</dbReference>
<dbReference type="SUPFAM" id="SSF48264">
    <property type="entry name" value="Cytochrome P450"/>
    <property type="match status" value="1"/>
</dbReference>
<evidence type="ECO:0000256" key="8">
    <source>
        <dbReference type="SAM" id="Phobius"/>
    </source>
</evidence>
<keyword evidence="8" id="KW-1133">Transmembrane helix</keyword>
<keyword evidence="5 7" id="KW-0408">Iron</keyword>
<keyword evidence="4" id="KW-0560">Oxidoreductase</keyword>
<dbReference type="Proteomes" id="UP000325780">
    <property type="component" value="Unassembled WGS sequence"/>
</dbReference>
<gene>
    <name evidence="9" type="ORF">BDV25DRAFT_172357</name>
</gene>
<keyword evidence="7" id="KW-0349">Heme</keyword>
<evidence type="ECO:0000256" key="2">
    <source>
        <dbReference type="ARBA" id="ARBA00010617"/>
    </source>
</evidence>
<dbReference type="Pfam" id="PF00067">
    <property type="entry name" value="p450"/>
    <property type="match status" value="1"/>
</dbReference>
<dbReference type="OrthoDB" id="4496505at2759"/>
<sequence>MLHVTWDTIRYSTIASGVLLHNLVFRRGEWDSNSLDILLRYLCASTIGAAVLFFFPVIQHDTILVSATDIPSLVMYHVLGIYASMLIYRWGFHRLRQFPGPFLARLSKIYLTIVTGKNMQAHEGLDRLHKDYGDYVRVGPNELSIVDPAAVNALYGNQATSRGPWYNMLGPLDGLGFTRDPVEHARTRKVVDQAFSSKAVASYEPVVSNCAAQFLHVIEKQAGAPIDVSNLVRRYSYEVMGHLILGEPFNTIGLDGGDTYLLDSIHHAGEIMGYLRHMLWLPYLVLKTPYCKAKKKEFMIFLENRFAARRQRKPEKPDVFAWMLEAYETGPKTERDTEKLHGLGYTTLLAGSDTLYSAMSLLFFHMARSKPLARSLQRELDLLPQLNNQALRKVNLLNGIIHETLRLHPPIASGMQRVTNKEGIHIGDKYIPGNVLVQIPIYSLQRDERSFVHADELIPERWTTQPELIKNRAAFLPFHAGPYVCPGRQVSMMEMRRLVAEVLRRYDIGFAPGQTAQEFVDGRVDAMSISPAPLRLVFTPRVVEGM</sequence>
<keyword evidence="10" id="KW-1185">Reference proteome</keyword>
<dbReference type="AlphaFoldDB" id="A0A5N6U6N0"/>
<dbReference type="PANTHER" id="PTHR24305">
    <property type="entry name" value="CYTOCHROME P450"/>
    <property type="match status" value="1"/>
</dbReference>
<evidence type="ECO:0000313" key="9">
    <source>
        <dbReference type="EMBL" id="KAE8154297.1"/>
    </source>
</evidence>
<feature type="binding site" description="axial binding residue" evidence="7">
    <location>
        <position position="485"/>
    </location>
    <ligand>
        <name>heme</name>
        <dbReference type="ChEBI" id="CHEBI:30413"/>
    </ligand>
    <ligandPart>
        <name>Fe</name>
        <dbReference type="ChEBI" id="CHEBI:18248"/>
    </ligandPart>
</feature>
<name>A0A5N6U6N0_ASPAV</name>
<evidence type="ECO:0000256" key="7">
    <source>
        <dbReference type="PIRSR" id="PIRSR602403-1"/>
    </source>
</evidence>